<feature type="region of interest" description="Disordered" evidence="9">
    <location>
        <begin position="1"/>
        <end position="126"/>
    </location>
</feature>
<dbReference type="PANTHER" id="PTHR31092:SF2">
    <property type="entry name" value="SORORIN"/>
    <property type="match status" value="1"/>
</dbReference>
<evidence type="ECO:0000259" key="11">
    <source>
        <dbReference type="Pfam" id="PF25220"/>
    </source>
</evidence>
<evidence type="ECO:0000313" key="13">
    <source>
        <dbReference type="Proteomes" id="UP000288216"/>
    </source>
</evidence>
<dbReference type="GO" id="GO:0006302">
    <property type="term" value="P:double-strand break repair"/>
    <property type="evidence" value="ECO:0007669"/>
    <property type="project" value="TreeGrafter"/>
</dbReference>
<protein>
    <submittedName>
        <fullName evidence="12">Uncharacterized protein</fullName>
    </submittedName>
</protein>
<keyword evidence="7" id="KW-0131">Cell cycle</keyword>
<evidence type="ECO:0000256" key="2">
    <source>
        <dbReference type="ARBA" id="ARBA00004286"/>
    </source>
</evidence>
<evidence type="ECO:0000256" key="4">
    <source>
        <dbReference type="ARBA" id="ARBA00022618"/>
    </source>
</evidence>
<dbReference type="GO" id="GO:0005634">
    <property type="term" value="C:nucleus"/>
    <property type="evidence" value="ECO:0007669"/>
    <property type="project" value="UniProtKB-SubCell"/>
</dbReference>
<sequence>LTKPTTAAPRRSPRLSPEATKENVWLSLGSPPGDEAGKVLASPRGPTAVGPPPAGEAGASPDTAPSGLRSAAMPQKVRRSYSRLSPFGAHALNARGGGFRASPRPAGDASDTSTPNQPPASRRSFFGFERLLAGEAALGVSPVTPLMPKEAAVLSGQVTHDPVAELAPSPDLNIPGIAIAKQKKKKRKIPQIEKSTLDEWAAQMNASFEEAERFDLLVE</sequence>
<organism evidence="12 13">
    <name type="scientific">Scyliorhinus torazame</name>
    <name type="common">Cloudy catshark</name>
    <name type="synonym">Catulus torazame</name>
    <dbReference type="NCBI Taxonomy" id="75743"/>
    <lineage>
        <taxon>Eukaryota</taxon>
        <taxon>Metazoa</taxon>
        <taxon>Chordata</taxon>
        <taxon>Craniata</taxon>
        <taxon>Vertebrata</taxon>
        <taxon>Chondrichthyes</taxon>
        <taxon>Elasmobranchii</taxon>
        <taxon>Galeomorphii</taxon>
        <taxon>Galeoidea</taxon>
        <taxon>Carcharhiniformes</taxon>
        <taxon>Scyliorhinidae</taxon>
        <taxon>Scyliorhinus</taxon>
    </lineage>
</organism>
<dbReference type="Pfam" id="PF09666">
    <property type="entry name" value="Sororin_middle"/>
    <property type="match status" value="1"/>
</dbReference>
<feature type="domain" description="Sororin C-terminal region" evidence="11">
    <location>
        <begin position="197"/>
        <end position="219"/>
    </location>
</feature>
<dbReference type="GO" id="GO:0005694">
    <property type="term" value="C:chromosome"/>
    <property type="evidence" value="ECO:0007669"/>
    <property type="project" value="UniProtKB-SubCell"/>
</dbReference>
<keyword evidence="6" id="KW-0539">Nucleus</keyword>
<evidence type="ECO:0000259" key="10">
    <source>
        <dbReference type="Pfam" id="PF09666"/>
    </source>
</evidence>
<name>A0A401QDN8_SCYTO</name>
<evidence type="ECO:0000256" key="5">
    <source>
        <dbReference type="ARBA" id="ARBA00022776"/>
    </source>
</evidence>
<dbReference type="InterPro" id="IPR057261">
    <property type="entry name" value="Sororin-like_M"/>
</dbReference>
<evidence type="ECO:0000256" key="1">
    <source>
        <dbReference type="ARBA" id="ARBA00004123"/>
    </source>
</evidence>
<comment type="subcellular location">
    <subcellularLocation>
        <location evidence="2">Chromosome</location>
    </subcellularLocation>
    <subcellularLocation>
        <location evidence="1">Nucleus</location>
    </subcellularLocation>
</comment>
<evidence type="ECO:0000256" key="8">
    <source>
        <dbReference type="ARBA" id="ARBA00093465"/>
    </source>
</evidence>
<dbReference type="EMBL" id="BFAA01029776">
    <property type="protein sequence ID" value="GCB83437.1"/>
    <property type="molecule type" value="Genomic_DNA"/>
</dbReference>
<evidence type="ECO:0000256" key="9">
    <source>
        <dbReference type="SAM" id="MobiDB-lite"/>
    </source>
</evidence>
<dbReference type="GO" id="GO:0031536">
    <property type="term" value="P:positive regulation of exit from mitosis"/>
    <property type="evidence" value="ECO:0007669"/>
    <property type="project" value="TreeGrafter"/>
</dbReference>
<evidence type="ECO:0000256" key="7">
    <source>
        <dbReference type="ARBA" id="ARBA00023306"/>
    </source>
</evidence>
<dbReference type="GO" id="GO:0007064">
    <property type="term" value="P:mitotic sister chromatid cohesion"/>
    <property type="evidence" value="ECO:0007669"/>
    <property type="project" value="TreeGrafter"/>
</dbReference>
<dbReference type="Proteomes" id="UP000288216">
    <property type="component" value="Unassembled WGS sequence"/>
</dbReference>
<dbReference type="InterPro" id="IPR018605">
    <property type="entry name" value="Sororin"/>
</dbReference>
<evidence type="ECO:0000256" key="3">
    <source>
        <dbReference type="ARBA" id="ARBA00022454"/>
    </source>
</evidence>
<comment type="caution">
    <text evidence="12">The sequence shown here is derived from an EMBL/GenBank/DDBJ whole genome shotgun (WGS) entry which is preliminary data.</text>
</comment>
<keyword evidence="5" id="KW-0498">Mitosis</keyword>
<reference evidence="12 13" key="1">
    <citation type="journal article" date="2018" name="Nat. Ecol. Evol.">
        <title>Shark genomes provide insights into elasmobranch evolution and the origin of vertebrates.</title>
        <authorList>
            <person name="Hara Y"/>
            <person name="Yamaguchi K"/>
            <person name="Onimaru K"/>
            <person name="Kadota M"/>
            <person name="Koyanagi M"/>
            <person name="Keeley SD"/>
            <person name="Tatsumi K"/>
            <person name="Tanaka K"/>
            <person name="Motone F"/>
            <person name="Kageyama Y"/>
            <person name="Nozu R"/>
            <person name="Adachi N"/>
            <person name="Nishimura O"/>
            <person name="Nakagawa R"/>
            <person name="Tanegashima C"/>
            <person name="Kiyatake I"/>
            <person name="Matsumoto R"/>
            <person name="Murakumo K"/>
            <person name="Nishida K"/>
            <person name="Terakita A"/>
            <person name="Kuratani S"/>
            <person name="Sato K"/>
            <person name="Hyodo S Kuraku.S."/>
        </authorList>
    </citation>
    <scope>NUCLEOTIDE SEQUENCE [LARGE SCALE GENOMIC DNA]</scope>
</reference>
<keyword evidence="3" id="KW-0158">Chromosome</keyword>
<dbReference type="STRING" id="75743.A0A401QDN8"/>
<dbReference type="PANTHER" id="PTHR31092">
    <property type="entry name" value="SORORIN"/>
    <property type="match status" value="1"/>
</dbReference>
<evidence type="ECO:0000313" key="12">
    <source>
        <dbReference type="EMBL" id="GCB83437.1"/>
    </source>
</evidence>
<keyword evidence="13" id="KW-1185">Reference proteome</keyword>
<dbReference type="InterPro" id="IPR057337">
    <property type="entry name" value="Sororin_C"/>
</dbReference>
<dbReference type="AlphaFoldDB" id="A0A401QDN8"/>
<keyword evidence="4" id="KW-0132">Cell division</keyword>
<dbReference type="GO" id="GO:0007080">
    <property type="term" value="P:mitotic metaphase chromosome alignment"/>
    <property type="evidence" value="ECO:0007669"/>
    <property type="project" value="TreeGrafter"/>
</dbReference>
<dbReference type="Pfam" id="PF25220">
    <property type="entry name" value="Sororin_C"/>
    <property type="match status" value="1"/>
</dbReference>
<proteinExistence type="inferred from homology"/>
<dbReference type="OrthoDB" id="9949198at2759"/>
<evidence type="ECO:0000256" key="6">
    <source>
        <dbReference type="ARBA" id="ARBA00023242"/>
    </source>
</evidence>
<feature type="domain" description="Sororin-like middle region" evidence="10">
    <location>
        <begin position="68"/>
        <end position="180"/>
    </location>
</feature>
<accession>A0A401QDN8</accession>
<feature type="non-terminal residue" evidence="12">
    <location>
        <position position="1"/>
    </location>
</feature>
<gene>
    <name evidence="12" type="ORF">scyTo_0023482</name>
</gene>
<dbReference type="OMA" id="GISKHTI"/>
<dbReference type="GO" id="GO:0051301">
    <property type="term" value="P:cell division"/>
    <property type="evidence" value="ECO:0007669"/>
    <property type="project" value="UniProtKB-KW"/>
</dbReference>
<comment type="similarity">
    <text evidence="8">Belongs to the sororin family.</text>
</comment>